<evidence type="ECO:0000313" key="4">
    <source>
        <dbReference type="Proteomes" id="UP000602284"/>
    </source>
</evidence>
<dbReference type="PANTHER" id="PTHR21015">
    <property type="entry name" value="UDP-N-ACETYLGLUCOSAMINE--N-ACETYLMURAMYL-(PENTAPEPTIDE) PYROPHOSPHORYL-UNDECAPRENOL N-ACETYLGLUCOSAMINE TRANSFERASE 1"/>
    <property type="match status" value="1"/>
</dbReference>
<keyword evidence="1" id="KW-0472">Membrane</keyword>
<keyword evidence="3" id="KW-0378">Hydrolase</keyword>
<dbReference type="EMBL" id="JAEQNB010000001">
    <property type="protein sequence ID" value="MBL0385526.1"/>
    <property type="molecule type" value="Genomic_DNA"/>
</dbReference>
<dbReference type="InterPro" id="IPR007235">
    <property type="entry name" value="Glyco_trans_28_C"/>
</dbReference>
<dbReference type="EC" id="3.6.1.57" evidence="3"/>
<evidence type="ECO:0000313" key="3">
    <source>
        <dbReference type="EMBL" id="MBL0385526.1"/>
    </source>
</evidence>
<sequence>MSAQPVSIWIRADASVGTGTGHVMRCLTLAHELREKGAHVRFLSRLFPGNLCDFVSDQGFDVVRLPWQESDVEPWLGVTWQEDAQQVLDVLRAEGQPVDWLIVDHYGLDARWERQVRGGVRRLMAIDDTADRPHECDLLLDQNLHEQSEARYRHLVPSSCETLFGPHFALLRPEFRETRKQVSVRQRGIKKILVFFGGTDPTRETEKAVEALASLQPADWTFDVIVGGTNPQRERMEQLVAGTSNAAFYCQVSDMAAKMAAADLSIGAGGSATWERCCLGLPSLQIVVADNQREIAENVARVGASVTLGEAVEVTADRIRAGVERFLTRPETLAEMSRRAMKLVDGEGAARVGERLLACAEREERA</sequence>
<gene>
    <name evidence="3" type="primary">pseG</name>
    <name evidence="3" type="ORF">JJB07_02590</name>
</gene>
<dbReference type="SUPFAM" id="SSF53756">
    <property type="entry name" value="UDP-Glycosyltransferase/glycogen phosphorylase"/>
    <property type="match status" value="1"/>
</dbReference>
<feature type="domain" description="Glycosyl transferase family 28 C-terminal" evidence="2">
    <location>
        <begin position="193"/>
        <end position="340"/>
    </location>
</feature>
<reference evidence="3 4" key="1">
    <citation type="submission" date="2021-01" db="EMBL/GenBank/DDBJ databases">
        <title>Tumebacillus sp. strain ITR2 16S ribosomal RNA gene Genome sequencing and assembly.</title>
        <authorList>
            <person name="Kang M."/>
        </authorList>
    </citation>
    <scope>NUCLEOTIDE SEQUENCE [LARGE SCALE GENOMIC DNA]</scope>
    <source>
        <strain evidence="3 4">ITR2</strain>
    </source>
</reference>
<dbReference type="RefSeq" id="WP_201630858.1">
    <property type="nucleotide sequence ID" value="NZ_JAEQNB010000001.1"/>
</dbReference>
<evidence type="ECO:0000256" key="1">
    <source>
        <dbReference type="ARBA" id="ARBA00023136"/>
    </source>
</evidence>
<keyword evidence="4" id="KW-1185">Reference proteome</keyword>
<dbReference type="Pfam" id="PF04101">
    <property type="entry name" value="Glyco_tran_28_C"/>
    <property type="match status" value="1"/>
</dbReference>
<accession>A0ABS1J5K3</accession>
<dbReference type="Gene3D" id="3.40.50.2000">
    <property type="entry name" value="Glycogen Phosphorylase B"/>
    <property type="match status" value="1"/>
</dbReference>
<dbReference type="NCBIfam" id="TIGR03590">
    <property type="entry name" value="PseG"/>
    <property type="match status" value="1"/>
</dbReference>
<comment type="caution">
    <text evidence="3">The sequence shown here is derived from an EMBL/GenBank/DDBJ whole genome shotgun (WGS) entry which is preliminary data.</text>
</comment>
<evidence type="ECO:0000259" key="2">
    <source>
        <dbReference type="Pfam" id="PF04101"/>
    </source>
</evidence>
<dbReference type="PANTHER" id="PTHR21015:SF22">
    <property type="entry name" value="GLYCOSYLTRANSFERASE"/>
    <property type="match status" value="1"/>
</dbReference>
<dbReference type="GO" id="GO:0016787">
    <property type="term" value="F:hydrolase activity"/>
    <property type="evidence" value="ECO:0007669"/>
    <property type="project" value="UniProtKB-KW"/>
</dbReference>
<name>A0ABS1J5K3_9BACL</name>
<organism evidence="3 4">
    <name type="scientific">Tumebacillus amylolyticus</name>
    <dbReference type="NCBI Taxonomy" id="2801339"/>
    <lineage>
        <taxon>Bacteria</taxon>
        <taxon>Bacillati</taxon>
        <taxon>Bacillota</taxon>
        <taxon>Bacilli</taxon>
        <taxon>Bacillales</taxon>
        <taxon>Alicyclobacillaceae</taxon>
        <taxon>Tumebacillus</taxon>
    </lineage>
</organism>
<protein>
    <submittedName>
        <fullName evidence="3">UDP-2,4-diacetamido-2,4, 6-trideoxy-beta-L-altropyranose hydrolase</fullName>
        <ecNumber evidence="3">3.6.1.57</ecNumber>
    </submittedName>
</protein>
<proteinExistence type="predicted"/>
<dbReference type="InterPro" id="IPR020023">
    <property type="entry name" value="PseG"/>
</dbReference>
<dbReference type="Proteomes" id="UP000602284">
    <property type="component" value="Unassembled WGS sequence"/>
</dbReference>
<dbReference type="Gene3D" id="3.40.50.11190">
    <property type="match status" value="1"/>
</dbReference>